<organism evidence="3 4">
    <name type="scientific">Tanacetum coccineum</name>
    <dbReference type="NCBI Taxonomy" id="301880"/>
    <lineage>
        <taxon>Eukaryota</taxon>
        <taxon>Viridiplantae</taxon>
        <taxon>Streptophyta</taxon>
        <taxon>Embryophyta</taxon>
        <taxon>Tracheophyta</taxon>
        <taxon>Spermatophyta</taxon>
        <taxon>Magnoliopsida</taxon>
        <taxon>eudicotyledons</taxon>
        <taxon>Gunneridae</taxon>
        <taxon>Pentapetalae</taxon>
        <taxon>asterids</taxon>
        <taxon>campanulids</taxon>
        <taxon>Asterales</taxon>
        <taxon>Asteraceae</taxon>
        <taxon>Asteroideae</taxon>
        <taxon>Anthemideae</taxon>
        <taxon>Anthemidinae</taxon>
        <taxon>Tanacetum</taxon>
    </lineage>
</organism>
<reference evidence="3" key="1">
    <citation type="journal article" date="2022" name="Int. J. Mol. Sci.">
        <title>Draft Genome of Tanacetum Coccineum: Genomic Comparison of Closely Related Tanacetum-Family Plants.</title>
        <authorList>
            <person name="Yamashiro T."/>
            <person name="Shiraishi A."/>
            <person name="Nakayama K."/>
            <person name="Satake H."/>
        </authorList>
    </citation>
    <scope>NUCLEOTIDE SEQUENCE</scope>
</reference>
<dbReference type="InterPro" id="IPR013103">
    <property type="entry name" value="RVT_2"/>
</dbReference>
<gene>
    <name evidence="3" type="ORF">Tco_0824502</name>
</gene>
<dbReference type="PANTHER" id="PTHR11439">
    <property type="entry name" value="GAG-POL-RELATED RETROTRANSPOSON"/>
    <property type="match status" value="1"/>
</dbReference>
<dbReference type="Proteomes" id="UP001151760">
    <property type="component" value="Unassembled WGS sequence"/>
</dbReference>
<evidence type="ECO:0000313" key="3">
    <source>
        <dbReference type="EMBL" id="GJT03333.1"/>
    </source>
</evidence>
<sequence>MAQEKYTEGCSIQRPPLLEPNGFCFWKSRFEIYVKSKDINLWQVIQNNNLYYEVEDSKMKLMKVTPYELLEDDQRKKLGKNIDAKMTIYNALPRKDYEHVFMCKTAKEINDVWESKITKEKVKSLALKAKVTREQTSDDSDSQDGSDEDEETKLMAKNLRRLSRKGVKVHDKFDICKVKTKGGESSRRERGANKEVIPRVENIREIRNHPIDQVIGELDERTLRSHAQDRSNFFAFVSTIEPKNIKEAIKDESWTMAMQEELDQFVCNDVLGSCSLSGRSTCQSLCNEFSKLMHDEFKMSMMGELRFFLGLQIKQMNDGIFFNQSKYIGEMLKKFGLENSKVTKTPMSRKRVLTLDKDSESIDSTKYRGMIGSLLYLTASRPDIMFSNFLYARFYEDPKVSHLEAVKRIFRQTKGTQHLGLRYPKDIGANVLVYANSDHADDVADRKSISEICTYVGSCLTSWFSKKQASHTNSITESDYVAARRACQQALWMKQVFVDYNIMLNEVPILCDDKCVTNLTSSPIDYPRTNHIEIRHHFLKDNVAKKHIHR</sequence>
<reference evidence="3" key="2">
    <citation type="submission" date="2022-01" db="EMBL/GenBank/DDBJ databases">
        <authorList>
            <person name="Yamashiro T."/>
            <person name="Shiraishi A."/>
            <person name="Satake H."/>
            <person name="Nakayama K."/>
        </authorList>
    </citation>
    <scope>NUCLEOTIDE SEQUENCE</scope>
</reference>
<feature type="domain" description="Reverse transcriptase Ty1/copia-type" evidence="2">
    <location>
        <begin position="285"/>
        <end position="348"/>
    </location>
</feature>
<dbReference type="CDD" id="cd09272">
    <property type="entry name" value="RNase_HI_RT_Ty1"/>
    <property type="match status" value="1"/>
</dbReference>
<name>A0ABQ5AQ87_9ASTR</name>
<feature type="region of interest" description="Disordered" evidence="1">
    <location>
        <begin position="130"/>
        <end position="152"/>
    </location>
</feature>
<evidence type="ECO:0000259" key="2">
    <source>
        <dbReference type="Pfam" id="PF07727"/>
    </source>
</evidence>
<evidence type="ECO:0000256" key="1">
    <source>
        <dbReference type="SAM" id="MobiDB-lite"/>
    </source>
</evidence>
<comment type="caution">
    <text evidence="3">The sequence shown here is derived from an EMBL/GenBank/DDBJ whole genome shotgun (WGS) entry which is preliminary data.</text>
</comment>
<accession>A0ABQ5AQ87</accession>
<dbReference type="Pfam" id="PF07727">
    <property type="entry name" value="RVT_2"/>
    <property type="match status" value="1"/>
</dbReference>
<dbReference type="PANTHER" id="PTHR11439:SF486">
    <property type="entry name" value="RLK (RECEPTOR-LIKE KINASE) PROTEIN, PUTATIVE-RELATED"/>
    <property type="match status" value="1"/>
</dbReference>
<dbReference type="EMBL" id="BQNB010012419">
    <property type="protein sequence ID" value="GJT03333.1"/>
    <property type="molecule type" value="Genomic_DNA"/>
</dbReference>
<protein>
    <submittedName>
        <fullName evidence="3">Retrovirus-related pol polyprotein from transposon TNT 1-94</fullName>
    </submittedName>
</protein>
<feature type="compositionally biased region" description="Acidic residues" evidence="1">
    <location>
        <begin position="137"/>
        <end position="151"/>
    </location>
</feature>
<keyword evidence="4" id="KW-1185">Reference proteome</keyword>
<proteinExistence type="predicted"/>
<evidence type="ECO:0000313" key="4">
    <source>
        <dbReference type="Proteomes" id="UP001151760"/>
    </source>
</evidence>